<reference evidence="24 25" key="1">
    <citation type="submission" date="2022-02" db="EMBL/GenBank/DDBJ databases">
        <title>The genome sequence of Shewanella sp. 3B26.</title>
        <authorList>
            <person name="Du J."/>
        </authorList>
    </citation>
    <scope>NUCLEOTIDE SEQUENCE [LARGE SCALE GENOMIC DNA]</scope>
    <source>
        <strain evidence="24 25">3B26</strain>
    </source>
</reference>
<comment type="subunit">
    <text evidence="14">At low DSF concentrations, interacts with RpfF.</text>
</comment>
<dbReference type="NCBIfam" id="TIGR00229">
    <property type="entry name" value="sensory_box"/>
    <property type="match status" value="4"/>
</dbReference>
<keyword evidence="4" id="KW-1003">Cell membrane</keyword>
<evidence type="ECO:0000256" key="8">
    <source>
        <dbReference type="ARBA" id="ARBA00022741"/>
    </source>
</evidence>
<dbReference type="EMBL" id="JAKUDL010000003">
    <property type="protein sequence ID" value="MCH4294646.1"/>
    <property type="molecule type" value="Genomic_DNA"/>
</dbReference>
<dbReference type="PROSITE" id="PS50110">
    <property type="entry name" value="RESPONSE_REGULATORY"/>
    <property type="match status" value="2"/>
</dbReference>
<evidence type="ECO:0000256" key="1">
    <source>
        <dbReference type="ARBA" id="ARBA00000085"/>
    </source>
</evidence>
<dbReference type="Pfam" id="PF08447">
    <property type="entry name" value="PAS_3"/>
    <property type="match status" value="3"/>
</dbReference>
<feature type="domain" description="PAC" evidence="21">
    <location>
        <begin position="465"/>
        <end position="517"/>
    </location>
</feature>
<feature type="domain" description="HPt" evidence="23">
    <location>
        <begin position="1581"/>
        <end position="1676"/>
    </location>
</feature>
<dbReference type="Gene3D" id="3.30.565.10">
    <property type="entry name" value="Histidine kinase-like ATPase, C-terminal domain"/>
    <property type="match status" value="1"/>
</dbReference>
<dbReference type="GO" id="GO:0005524">
    <property type="term" value="F:ATP binding"/>
    <property type="evidence" value="ECO:0007669"/>
    <property type="project" value="UniProtKB-KW"/>
</dbReference>
<dbReference type="Gene3D" id="3.40.50.2300">
    <property type="match status" value="2"/>
</dbReference>
<feature type="domain" description="PAS" evidence="20">
    <location>
        <begin position="518"/>
        <end position="581"/>
    </location>
</feature>
<keyword evidence="8" id="KW-0547">Nucleotide-binding</keyword>
<evidence type="ECO:0000256" key="10">
    <source>
        <dbReference type="ARBA" id="ARBA00022840"/>
    </source>
</evidence>
<dbReference type="SUPFAM" id="SSF47384">
    <property type="entry name" value="Homodimeric domain of signal transducing histidine kinase"/>
    <property type="match status" value="1"/>
</dbReference>
<evidence type="ECO:0000256" key="9">
    <source>
        <dbReference type="ARBA" id="ARBA00022777"/>
    </source>
</evidence>
<dbReference type="FunFam" id="3.30.565.10:FF:000010">
    <property type="entry name" value="Sensor histidine kinase RcsC"/>
    <property type="match status" value="1"/>
</dbReference>
<evidence type="ECO:0000259" key="23">
    <source>
        <dbReference type="PROSITE" id="PS50894"/>
    </source>
</evidence>
<evidence type="ECO:0000259" key="22">
    <source>
        <dbReference type="PROSITE" id="PS50885"/>
    </source>
</evidence>
<name>A0AAJ1BH53_9GAMM</name>
<feature type="domain" description="HAMP" evidence="22">
    <location>
        <begin position="331"/>
        <end position="384"/>
    </location>
</feature>
<dbReference type="Pfam" id="PF00512">
    <property type="entry name" value="HisKA"/>
    <property type="match status" value="1"/>
</dbReference>
<dbReference type="InterPro" id="IPR036890">
    <property type="entry name" value="HATPase_C_sf"/>
</dbReference>
<feature type="modified residue" description="4-aspartylphosphate" evidence="17">
    <location>
        <position position="1329"/>
    </location>
</feature>
<keyword evidence="6" id="KW-0808">Transferase</keyword>
<dbReference type="CDD" id="cd00082">
    <property type="entry name" value="HisKA"/>
    <property type="match status" value="1"/>
</dbReference>
<evidence type="ECO:0000256" key="15">
    <source>
        <dbReference type="ARBA" id="ARBA00068150"/>
    </source>
</evidence>
<dbReference type="PRINTS" id="PR00344">
    <property type="entry name" value="BCTRLSENSOR"/>
</dbReference>
<dbReference type="SMART" id="SM00091">
    <property type="entry name" value="PAS"/>
    <property type="match status" value="5"/>
</dbReference>
<evidence type="ECO:0000256" key="2">
    <source>
        <dbReference type="ARBA" id="ARBA00004651"/>
    </source>
</evidence>
<evidence type="ECO:0000313" key="25">
    <source>
        <dbReference type="Proteomes" id="UP001297581"/>
    </source>
</evidence>
<feature type="domain" description="Response regulatory" evidence="19">
    <location>
        <begin position="1280"/>
        <end position="1394"/>
    </location>
</feature>
<dbReference type="RefSeq" id="WP_240590971.1">
    <property type="nucleotide sequence ID" value="NZ_JAKUDL010000003.1"/>
</dbReference>
<feature type="modified residue" description="4-aspartylphosphate" evidence="17">
    <location>
        <position position="1471"/>
    </location>
</feature>
<evidence type="ECO:0000259" key="21">
    <source>
        <dbReference type="PROSITE" id="PS50113"/>
    </source>
</evidence>
<keyword evidence="5 17" id="KW-0597">Phosphoprotein</keyword>
<evidence type="ECO:0000259" key="19">
    <source>
        <dbReference type="PROSITE" id="PS50110"/>
    </source>
</evidence>
<dbReference type="SUPFAM" id="SSF55785">
    <property type="entry name" value="PYP-like sensor domain (PAS domain)"/>
    <property type="match status" value="5"/>
</dbReference>
<dbReference type="SMART" id="SM00073">
    <property type="entry name" value="HPT"/>
    <property type="match status" value="1"/>
</dbReference>
<dbReference type="Pfam" id="PF02518">
    <property type="entry name" value="HATPase_c"/>
    <property type="match status" value="1"/>
</dbReference>
<dbReference type="PROSITE" id="PS50109">
    <property type="entry name" value="HIS_KIN"/>
    <property type="match status" value="1"/>
</dbReference>
<evidence type="ECO:0000256" key="3">
    <source>
        <dbReference type="ARBA" id="ARBA00012438"/>
    </source>
</evidence>
<keyword evidence="12" id="KW-0902">Two-component regulatory system</keyword>
<gene>
    <name evidence="24" type="ORF">MJ923_10080</name>
</gene>
<evidence type="ECO:0000256" key="7">
    <source>
        <dbReference type="ARBA" id="ARBA00022692"/>
    </source>
</evidence>
<feature type="domain" description="Response regulatory" evidence="19">
    <location>
        <begin position="1422"/>
        <end position="1538"/>
    </location>
</feature>
<dbReference type="Proteomes" id="UP001297581">
    <property type="component" value="Unassembled WGS sequence"/>
</dbReference>
<dbReference type="SUPFAM" id="SSF55874">
    <property type="entry name" value="ATPase domain of HSP90 chaperone/DNA topoisomerase II/histidine kinase"/>
    <property type="match status" value="1"/>
</dbReference>
<sequence length="1770" mass="195861">MQDAKLRTFRSRILLQIALPLIVLMTGVSLVTAWLDYQATKQTFFVDLAEKADFAAKRLEFELTLAQRDTQALAFSLTNLANPEELASAPALYRQLAERLRLNSSFYGSAIAFRPEFLPGQRLFAPYVYRQDLELVNKDIGLASYDYTNGDWDWWSEAIASPNGYWTSPYFDDGAGDALMITFSQPFGSGEDGKPLGVVTTDLALSSMPIRLGVDPKQLLVVDNRGKLIYHPDNNLSRSASLADWLAKGVEGEAALKHILAADKQDVALKDLNRKGYLASIAAIPMLGWRVLVITPEQQLIQALSRDFGTLSLSLALLALLLLVTSYFSAKRLTAPLEQLETGIVGFSKGLIKRLEKPEGAVREIATLSDKFNEMAVALEEREQALLDSRGNRFARLIEGMSEKSFYCSMGPDGAIEQVSQGVEKVLGLSPQLLKRKYQRLFSSNPVNEQNWQYMEQALGGENVPPHQVEMEAADGRLRRLDVFMQPLVDEEGQLISVEMLFNDVTEQFSAAAWSSAVLEAAPEAMLIVDEAGNLVFSNSRCQALFGYRADEMLGLNVENLMPEAKRAAHAEDRRQFVRQGKDRPMADGQTLSALRRDGSEFPVQIGLSLLPADHRGQRQVAASVRDLTLQQQVEQQIRESESRFRGLVSNIPGAVYRTRIADEWVMEYVSDNITEITGYPAWHFIENKKRSFGSLIVDEDLAHCDEVIGGALAEQHNFEVEYRIRHRDGSVRWIHEKGKASYDDDGNPVWFDGAINDVTGQKLAQERIEQSRERLETITESVPSTVYQLTWRSEKDRSFTFLSSAAIATLGFHRNEVMDNFELVATRIVEDDRPEFIRLLAGKGGMQWTKAFRYQFPSGEVRWLEAGARGSKQADGLVWNGYLMDISARKRMETELAKSEAHFRALFDNAGIGIVNLDDRGMIKDCNAQFSNDLGMSAEQLKRRALADLMMPEDRELATNLYQALAESDVGSISGEWRMQSDSGELMWMAVIASELDEEDDERSVVMSIANITRLKLLSDELLAAKEDADAANQAKSDFLANMSHEIRTPMNAIIGMSQLCLQTQLDRKQRNYVEKIERASQSLLGIINDILDFSKIEAGKLDIEILPFQLDTILEDLGDMFSVKAEDKQLELLFSVAPNVPRHLEGDALRLGQVLINLMNNAIKFTERGEVMLSISELARDGDEVQLKFAVRDSGIGLTAEQQAKLFKSFSQADTSTTRKYGGTGLGLAICKQLVELMGGEIGVESQFGNGSTFFFTITAKVAQNARLNVEQELEGMPVLVVDDNGTARDILRTTLQSMGFAVETARSGMEALEKCQQREFKVALVDWKMPEMDGLETAAGMRQLAKPPLVLMVSAHANAGFIDEVEAQGISGYITKPISASRLLDGIMLALGRQGAKPVRRRADEPLSATQLAGLKGKRVLLVEDNEMNQEVATEFLEQVGVELSIADNGQIALEKLGQQRFDIVLMDCQMPVMDGYQATRELRKMPGLADLPVVAMTANAMAGDKEMCLMAGMNDHIAKPIEVGLLYQALLRFLCPDADPGDVAQAALAPNTEPQLVSWPEHEDLDIDRGLQLVQHSERLYRRILERFISSQAKAPARIRKALAAGEQEEAVRLAHTLKGVAGNLSAEPLVSAAKSLESLLMNKEPCEAALAELEAVLAPIVVAIERWAEASVTGNADAAGEAGPMLGDEELIETLHQVLGMLDDSDSGAVAALDALGGQVSQTLWSRLRPVREMVAGYQFDDGADLVRELLQELEQEHSSTELSV</sequence>
<dbReference type="PANTHER" id="PTHR45339">
    <property type="entry name" value="HYBRID SIGNAL TRANSDUCTION HISTIDINE KINASE J"/>
    <property type="match status" value="1"/>
</dbReference>
<dbReference type="CDD" id="cd00088">
    <property type="entry name" value="HPT"/>
    <property type="match status" value="1"/>
</dbReference>
<feature type="domain" description="Histidine kinase" evidence="18">
    <location>
        <begin position="1043"/>
        <end position="1264"/>
    </location>
</feature>
<dbReference type="Pfam" id="PF13426">
    <property type="entry name" value="PAS_9"/>
    <property type="match status" value="2"/>
</dbReference>
<dbReference type="SMART" id="SM00448">
    <property type="entry name" value="REC"/>
    <property type="match status" value="2"/>
</dbReference>
<accession>A0AAJ1BH53</accession>
<evidence type="ECO:0000256" key="4">
    <source>
        <dbReference type="ARBA" id="ARBA00022475"/>
    </source>
</evidence>
<feature type="domain" description="PAC" evidence="21">
    <location>
        <begin position="719"/>
        <end position="771"/>
    </location>
</feature>
<dbReference type="CDD" id="cd16922">
    <property type="entry name" value="HATPase_EvgS-ArcB-TorS-like"/>
    <property type="match status" value="1"/>
</dbReference>
<keyword evidence="13" id="KW-0472">Membrane</keyword>
<dbReference type="InterPro" id="IPR003661">
    <property type="entry name" value="HisK_dim/P_dom"/>
</dbReference>
<keyword evidence="11" id="KW-1133">Transmembrane helix</keyword>
<comment type="caution">
    <text evidence="24">The sequence shown here is derived from an EMBL/GenBank/DDBJ whole genome shotgun (WGS) entry which is preliminary data.</text>
</comment>
<evidence type="ECO:0000259" key="18">
    <source>
        <dbReference type="PROSITE" id="PS50109"/>
    </source>
</evidence>
<keyword evidence="7" id="KW-0812">Transmembrane</keyword>
<keyword evidence="10" id="KW-0067">ATP-binding</keyword>
<dbReference type="PROSITE" id="PS50894">
    <property type="entry name" value="HPT"/>
    <property type="match status" value="1"/>
</dbReference>
<dbReference type="SUPFAM" id="SSF52172">
    <property type="entry name" value="CheY-like"/>
    <property type="match status" value="2"/>
</dbReference>
<evidence type="ECO:0000259" key="20">
    <source>
        <dbReference type="PROSITE" id="PS50112"/>
    </source>
</evidence>
<evidence type="ECO:0000256" key="11">
    <source>
        <dbReference type="ARBA" id="ARBA00022989"/>
    </source>
</evidence>
<dbReference type="InterPro" id="IPR011006">
    <property type="entry name" value="CheY-like_superfamily"/>
</dbReference>
<dbReference type="CDD" id="cd12913">
    <property type="entry name" value="PDC1_MCP_like"/>
    <property type="match status" value="1"/>
</dbReference>
<dbReference type="InterPro" id="IPR001610">
    <property type="entry name" value="PAC"/>
</dbReference>
<dbReference type="InterPro" id="IPR003660">
    <property type="entry name" value="HAMP_dom"/>
</dbReference>
<dbReference type="InterPro" id="IPR005467">
    <property type="entry name" value="His_kinase_dom"/>
</dbReference>
<dbReference type="SUPFAM" id="SSF47226">
    <property type="entry name" value="Histidine-containing phosphotransfer domain, HPT domain"/>
    <property type="match status" value="1"/>
</dbReference>
<dbReference type="InterPro" id="IPR036641">
    <property type="entry name" value="HPT_dom_sf"/>
</dbReference>
<dbReference type="Pfam" id="PF01627">
    <property type="entry name" value="Hpt"/>
    <property type="match status" value="1"/>
</dbReference>
<dbReference type="SMART" id="SM00387">
    <property type="entry name" value="HATPase_c"/>
    <property type="match status" value="1"/>
</dbReference>
<dbReference type="EC" id="2.7.13.3" evidence="3"/>
<dbReference type="InterPro" id="IPR004358">
    <property type="entry name" value="Sig_transdc_His_kin-like_C"/>
</dbReference>
<dbReference type="Pfam" id="PF00072">
    <property type="entry name" value="Response_reg"/>
    <property type="match status" value="2"/>
</dbReference>
<dbReference type="CDD" id="cd00130">
    <property type="entry name" value="PAS"/>
    <property type="match status" value="5"/>
</dbReference>
<dbReference type="InterPro" id="IPR001789">
    <property type="entry name" value="Sig_transdc_resp-reg_receiver"/>
</dbReference>
<feature type="modified residue" description="Phosphohistidine" evidence="16">
    <location>
        <position position="1620"/>
    </location>
</feature>
<comment type="subcellular location">
    <subcellularLocation>
        <location evidence="2">Cell membrane</location>
        <topology evidence="2">Multi-pass membrane protein</topology>
    </subcellularLocation>
</comment>
<dbReference type="Gene3D" id="1.20.120.160">
    <property type="entry name" value="HPT domain"/>
    <property type="match status" value="1"/>
</dbReference>
<feature type="domain" description="PAS" evidence="20">
    <location>
        <begin position="900"/>
        <end position="970"/>
    </location>
</feature>
<dbReference type="InterPro" id="IPR036097">
    <property type="entry name" value="HisK_dim/P_sf"/>
</dbReference>
<dbReference type="SMART" id="SM00388">
    <property type="entry name" value="HisKA"/>
    <property type="match status" value="1"/>
</dbReference>
<protein>
    <recommendedName>
        <fullName evidence="15">Sensory/regulatory protein RpfC</fullName>
        <ecNumber evidence="3">2.7.13.3</ecNumber>
    </recommendedName>
</protein>
<dbReference type="Pfam" id="PF22673">
    <property type="entry name" value="MCP-like_PDC_1"/>
    <property type="match status" value="1"/>
</dbReference>
<dbReference type="Gene3D" id="1.10.287.130">
    <property type="match status" value="1"/>
</dbReference>
<keyword evidence="9" id="KW-0418">Kinase</keyword>
<dbReference type="CDD" id="cd17546">
    <property type="entry name" value="REC_hyHK_CKI1_RcsC-like"/>
    <property type="match status" value="2"/>
</dbReference>
<dbReference type="InterPro" id="IPR000700">
    <property type="entry name" value="PAS-assoc_C"/>
</dbReference>
<dbReference type="SMART" id="SM00086">
    <property type="entry name" value="PAC"/>
    <property type="match status" value="5"/>
</dbReference>
<dbReference type="InterPro" id="IPR013655">
    <property type="entry name" value="PAS_fold_3"/>
</dbReference>
<dbReference type="PANTHER" id="PTHR45339:SF1">
    <property type="entry name" value="HYBRID SIGNAL TRANSDUCTION HISTIDINE KINASE J"/>
    <property type="match status" value="1"/>
</dbReference>
<keyword evidence="25" id="KW-1185">Reference proteome</keyword>
<dbReference type="Gene3D" id="3.30.450.20">
    <property type="entry name" value="PAS domain"/>
    <property type="match status" value="7"/>
</dbReference>
<dbReference type="PROSITE" id="PS50885">
    <property type="entry name" value="HAMP"/>
    <property type="match status" value="1"/>
</dbReference>
<evidence type="ECO:0000256" key="14">
    <source>
        <dbReference type="ARBA" id="ARBA00064003"/>
    </source>
</evidence>
<dbReference type="GO" id="GO:0000155">
    <property type="term" value="F:phosphorelay sensor kinase activity"/>
    <property type="evidence" value="ECO:0007669"/>
    <property type="project" value="InterPro"/>
</dbReference>
<dbReference type="InterPro" id="IPR008207">
    <property type="entry name" value="Sig_transdc_His_kin_Hpt_dom"/>
</dbReference>
<proteinExistence type="predicted"/>
<dbReference type="InterPro" id="IPR035965">
    <property type="entry name" value="PAS-like_dom_sf"/>
</dbReference>
<evidence type="ECO:0000256" key="6">
    <source>
        <dbReference type="ARBA" id="ARBA00022679"/>
    </source>
</evidence>
<dbReference type="PROSITE" id="PS50112">
    <property type="entry name" value="PAS"/>
    <property type="match status" value="2"/>
</dbReference>
<evidence type="ECO:0000256" key="17">
    <source>
        <dbReference type="PROSITE-ProRule" id="PRU00169"/>
    </source>
</evidence>
<dbReference type="PROSITE" id="PS50113">
    <property type="entry name" value="PAC"/>
    <property type="match status" value="2"/>
</dbReference>
<comment type="catalytic activity">
    <reaction evidence="1">
        <text>ATP + protein L-histidine = ADP + protein N-phospho-L-histidine.</text>
        <dbReference type="EC" id="2.7.13.3"/>
    </reaction>
</comment>
<evidence type="ECO:0000256" key="12">
    <source>
        <dbReference type="ARBA" id="ARBA00023012"/>
    </source>
</evidence>
<dbReference type="InterPro" id="IPR003594">
    <property type="entry name" value="HATPase_dom"/>
</dbReference>
<evidence type="ECO:0000256" key="16">
    <source>
        <dbReference type="PROSITE-ProRule" id="PRU00110"/>
    </source>
</evidence>
<evidence type="ECO:0000313" key="24">
    <source>
        <dbReference type="EMBL" id="MCH4294646.1"/>
    </source>
</evidence>
<dbReference type="InterPro" id="IPR000014">
    <property type="entry name" value="PAS"/>
</dbReference>
<dbReference type="FunFam" id="1.10.287.130:FF:000002">
    <property type="entry name" value="Two-component osmosensing histidine kinase"/>
    <property type="match status" value="1"/>
</dbReference>
<evidence type="ECO:0000256" key="13">
    <source>
        <dbReference type="ARBA" id="ARBA00023136"/>
    </source>
</evidence>
<evidence type="ECO:0000256" key="5">
    <source>
        <dbReference type="ARBA" id="ARBA00022553"/>
    </source>
</evidence>
<organism evidence="24 25">
    <name type="scientific">Shewanella zhuhaiensis</name>
    <dbReference type="NCBI Taxonomy" id="2919576"/>
    <lineage>
        <taxon>Bacteria</taxon>
        <taxon>Pseudomonadati</taxon>
        <taxon>Pseudomonadota</taxon>
        <taxon>Gammaproteobacteria</taxon>
        <taxon>Alteromonadales</taxon>
        <taxon>Shewanellaceae</taxon>
        <taxon>Shewanella</taxon>
    </lineage>
</organism>
<dbReference type="GO" id="GO:0005886">
    <property type="term" value="C:plasma membrane"/>
    <property type="evidence" value="ECO:0007669"/>
    <property type="project" value="UniProtKB-SubCell"/>
</dbReference>